<dbReference type="Gene3D" id="1.10.10.10">
    <property type="entry name" value="Winged helix-like DNA-binding domain superfamily/Winged helix DNA-binding domain"/>
    <property type="match status" value="1"/>
</dbReference>
<accession>A0ABY2BN28</accession>
<evidence type="ECO:0000256" key="3">
    <source>
        <dbReference type="ARBA" id="ARBA00023163"/>
    </source>
</evidence>
<dbReference type="PANTHER" id="PTHR33154">
    <property type="entry name" value="TRANSCRIPTIONAL REGULATOR, ARSR FAMILY"/>
    <property type="match status" value="1"/>
</dbReference>
<dbReference type="InterPro" id="IPR001845">
    <property type="entry name" value="HTH_ArsR_DNA-bd_dom"/>
</dbReference>
<dbReference type="CDD" id="cd00090">
    <property type="entry name" value="HTH_ARSR"/>
    <property type="match status" value="1"/>
</dbReference>
<evidence type="ECO:0000313" key="5">
    <source>
        <dbReference type="EMBL" id="TCO25501.1"/>
    </source>
</evidence>
<keyword evidence="6" id="KW-1185">Reference proteome</keyword>
<dbReference type="PANTHER" id="PTHR33154:SF32">
    <property type="entry name" value="TRANSCRIPTIONAL REGULATORY PROTEIN"/>
    <property type="match status" value="1"/>
</dbReference>
<protein>
    <submittedName>
        <fullName evidence="5">ArsR family transcriptional regulator</fullName>
    </submittedName>
</protein>
<dbReference type="SUPFAM" id="SSF46785">
    <property type="entry name" value="Winged helix' DNA-binding domain"/>
    <property type="match status" value="1"/>
</dbReference>
<evidence type="ECO:0000256" key="2">
    <source>
        <dbReference type="ARBA" id="ARBA00023125"/>
    </source>
</evidence>
<feature type="domain" description="HTH arsR-type" evidence="4">
    <location>
        <begin position="1"/>
        <end position="102"/>
    </location>
</feature>
<dbReference type="InterPro" id="IPR036388">
    <property type="entry name" value="WH-like_DNA-bd_sf"/>
</dbReference>
<dbReference type="EMBL" id="SLWM01000004">
    <property type="protein sequence ID" value="TCO25501.1"/>
    <property type="molecule type" value="Genomic_DNA"/>
</dbReference>
<keyword evidence="3" id="KW-0804">Transcription</keyword>
<dbReference type="InterPro" id="IPR011991">
    <property type="entry name" value="ArsR-like_HTH"/>
</dbReference>
<gene>
    <name evidence="5" type="ORF">EV644_1045</name>
</gene>
<dbReference type="PROSITE" id="PS50987">
    <property type="entry name" value="HTH_ARSR_2"/>
    <property type="match status" value="1"/>
</dbReference>
<organism evidence="5 6">
    <name type="scientific">Kribbella orskensis</name>
    <dbReference type="NCBI Taxonomy" id="2512216"/>
    <lineage>
        <taxon>Bacteria</taxon>
        <taxon>Bacillati</taxon>
        <taxon>Actinomycetota</taxon>
        <taxon>Actinomycetes</taxon>
        <taxon>Propionibacteriales</taxon>
        <taxon>Kribbellaceae</taxon>
        <taxon>Kribbella</taxon>
    </lineage>
</organism>
<keyword evidence="1" id="KW-0805">Transcription regulation</keyword>
<dbReference type="SMART" id="SM00418">
    <property type="entry name" value="HTH_ARSR"/>
    <property type="match status" value="1"/>
</dbReference>
<evidence type="ECO:0000256" key="1">
    <source>
        <dbReference type="ARBA" id="ARBA00023015"/>
    </source>
</evidence>
<reference evidence="5 6" key="1">
    <citation type="journal article" date="2015" name="Stand. Genomic Sci.">
        <title>Genomic Encyclopedia of Bacterial and Archaeal Type Strains, Phase III: the genomes of soil and plant-associated and newly described type strains.</title>
        <authorList>
            <person name="Whitman W.B."/>
            <person name="Woyke T."/>
            <person name="Klenk H.P."/>
            <person name="Zhou Y."/>
            <person name="Lilburn T.G."/>
            <person name="Beck B.J."/>
            <person name="De Vos P."/>
            <person name="Vandamme P."/>
            <person name="Eisen J.A."/>
            <person name="Garrity G."/>
            <person name="Hugenholtz P."/>
            <person name="Kyrpides N.C."/>
        </authorList>
    </citation>
    <scope>NUCLEOTIDE SEQUENCE [LARGE SCALE GENOMIC DNA]</scope>
    <source>
        <strain evidence="5 6">VKM Ac-2538</strain>
    </source>
</reference>
<dbReference type="InterPro" id="IPR051081">
    <property type="entry name" value="HTH_MetalResp_TranReg"/>
</dbReference>
<comment type="caution">
    <text evidence="5">The sequence shown here is derived from an EMBL/GenBank/DDBJ whole genome shotgun (WGS) entry which is preliminary data.</text>
</comment>
<name>A0ABY2BN28_9ACTN</name>
<keyword evidence="2" id="KW-0238">DNA-binding</keyword>
<dbReference type="Proteomes" id="UP000295818">
    <property type="component" value="Unassembled WGS sequence"/>
</dbReference>
<dbReference type="InterPro" id="IPR036390">
    <property type="entry name" value="WH_DNA-bd_sf"/>
</dbReference>
<proteinExistence type="predicted"/>
<evidence type="ECO:0000259" key="4">
    <source>
        <dbReference type="PROSITE" id="PS50987"/>
    </source>
</evidence>
<evidence type="ECO:0000313" key="6">
    <source>
        <dbReference type="Proteomes" id="UP000295818"/>
    </source>
</evidence>
<sequence>MANSLSDRCKAVSHPGRLDLLRWLKDPAAHFPPQIDGDLVVDGVCAVFIARKWGVAQPTASRHLKLLTDAGLIVATRKKGWVFYRRDEQACAALKFDLEKSL</sequence>